<feature type="compositionally biased region" description="Low complexity" evidence="1">
    <location>
        <begin position="318"/>
        <end position="353"/>
    </location>
</feature>
<feature type="transmembrane region" description="Helical" evidence="2">
    <location>
        <begin position="139"/>
        <end position="160"/>
    </location>
</feature>
<dbReference type="SUPFAM" id="SSF56300">
    <property type="entry name" value="Metallo-dependent phosphatases"/>
    <property type="match status" value="1"/>
</dbReference>
<dbReference type="InterPro" id="IPR029052">
    <property type="entry name" value="Metallo-depent_PP-like"/>
</dbReference>
<dbReference type="CDD" id="cd00838">
    <property type="entry name" value="MPP_superfamily"/>
    <property type="match status" value="1"/>
</dbReference>
<keyword evidence="2" id="KW-1133">Transmembrane helix</keyword>
<feature type="transmembrane region" description="Helical" evidence="2">
    <location>
        <begin position="172"/>
        <end position="191"/>
    </location>
</feature>
<dbReference type="InterPro" id="IPR004843">
    <property type="entry name" value="Calcineurin-like_PHP"/>
</dbReference>
<feature type="region of interest" description="Disordered" evidence="1">
    <location>
        <begin position="261"/>
        <end position="362"/>
    </location>
</feature>
<feature type="domain" description="Calcineurin-like phosphoesterase" evidence="3">
    <location>
        <begin position="367"/>
        <end position="435"/>
    </location>
</feature>
<name>A0ABT5TU08_9MICO</name>
<proteinExistence type="predicted"/>
<evidence type="ECO:0000256" key="1">
    <source>
        <dbReference type="SAM" id="MobiDB-lite"/>
    </source>
</evidence>
<feature type="compositionally biased region" description="Acidic residues" evidence="1">
    <location>
        <begin position="304"/>
        <end position="317"/>
    </location>
</feature>
<dbReference type="EMBL" id="JARACI010000538">
    <property type="protein sequence ID" value="MDD9205535.1"/>
    <property type="molecule type" value="Genomic_DNA"/>
</dbReference>
<accession>A0ABT5TU08</accession>
<feature type="compositionally biased region" description="Low complexity" evidence="1">
    <location>
        <begin position="284"/>
        <end position="300"/>
    </location>
</feature>
<keyword evidence="2" id="KW-0472">Membrane</keyword>
<reference evidence="4" key="1">
    <citation type="submission" date="2023-02" db="EMBL/GenBank/DDBJ databases">
        <title>Georgenia sp.10Sc9-8, isolated from a soil sample collected from the Taklamakan desert.</title>
        <authorList>
            <person name="Liu S."/>
        </authorList>
    </citation>
    <scope>NUCLEOTIDE SEQUENCE</scope>
    <source>
        <strain evidence="4">10Sc9-8</strain>
    </source>
</reference>
<organism evidence="4 5">
    <name type="scientific">Georgenia halotolerans</name>
    <dbReference type="NCBI Taxonomy" id="3028317"/>
    <lineage>
        <taxon>Bacteria</taxon>
        <taxon>Bacillati</taxon>
        <taxon>Actinomycetota</taxon>
        <taxon>Actinomycetes</taxon>
        <taxon>Micrococcales</taxon>
        <taxon>Bogoriellaceae</taxon>
        <taxon>Georgenia</taxon>
    </lineage>
</organism>
<comment type="caution">
    <text evidence="4">The sequence shown here is derived from an EMBL/GenBank/DDBJ whole genome shotgun (WGS) entry which is preliminary data.</text>
</comment>
<protein>
    <submittedName>
        <fullName evidence="4">Metallophosphoesterase</fullName>
    </submittedName>
</protein>
<sequence length="451" mass="45833">MSIPSTHHRWPWWHRRTPTTRKTLRAALALLVTGLLALAVGVATASTESSLGPHEADYHMTLDREVTLNLGPLGAIVLDSPLPWPLGVEVVVHEIPSEVLDEGESPLPGLASDLAAYGQLISVPEAAVADAVDGLVADAVGRAVVLWSMMLLAIAAGRLASGGRLRVEVKAALARPGVGVLVGAVALAAVVTPVVPAMRQQEADGQHLRLLHGTPLEEARITGRLAGLIDTYGGVVVGAYRDNEAFYAEVTDNLAAAYEQDAEPVEPSAVPTPSPTPPDPADPAAPGEDGAGAPDGDLPAFTDDGPEDAGAPDEDVTAPDADAPSPAGDTPEVADVPGAAGAAEAGSAPADAGTPSADEVPEPEPVTFLLVSDLHCNVGMADVVGEAARLAEVDAVLDAGDTVMSGTSVESFCVNAFAAAAPDGLPWVVSTGNHDSVLTAEQARAAGWTVL</sequence>
<dbReference type="Proteomes" id="UP001165561">
    <property type="component" value="Unassembled WGS sequence"/>
</dbReference>
<evidence type="ECO:0000256" key="2">
    <source>
        <dbReference type="SAM" id="Phobius"/>
    </source>
</evidence>
<keyword evidence="5" id="KW-1185">Reference proteome</keyword>
<keyword evidence="2" id="KW-0812">Transmembrane</keyword>
<evidence type="ECO:0000313" key="4">
    <source>
        <dbReference type="EMBL" id="MDD9205535.1"/>
    </source>
</evidence>
<evidence type="ECO:0000313" key="5">
    <source>
        <dbReference type="Proteomes" id="UP001165561"/>
    </source>
</evidence>
<evidence type="ECO:0000259" key="3">
    <source>
        <dbReference type="Pfam" id="PF00149"/>
    </source>
</evidence>
<dbReference type="Pfam" id="PF00149">
    <property type="entry name" value="Metallophos"/>
    <property type="match status" value="1"/>
</dbReference>
<gene>
    <name evidence="4" type="ORF">PU560_03510</name>
</gene>
<feature type="non-terminal residue" evidence="4">
    <location>
        <position position="451"/>
    </location>
</feature>
<feature type="compositionally biased region" description="Pro residues" evidence="1">
    <location>
        <begin position="270"/>
        <end position="283"/>
    </location>
</feature>